<organism evidence="7 8">
    <name type="scientific">Streptomyces malaysiensis</name>
    <dbReference type="NCBI Taxonomy" id="92644"/>
    <lineage>
        <taxon>Bacteria</taxon>
        <taxon>Bacillati</taxon>
        <taxon>Actinomycetota</taxon>
        <taxon>Actinomycetes</taxon>
        <taxon>Kitasatosporales</taxon>
        <taxon>Streptomycetaceae</taxon>
        <taxon>Streptomyces</taxon>
        <taxon>Streptomyces violaceusniger group</taxon>
    </lineage>
</organism>
<protein>
    <submittedName>
        <fullName evidence="7">TetR/AcrR family transcriptional regulator</fullName>
    </submittedName>
</protein>
<evidence type="ECO:0000256" key="4">
    <source>
        <dbReference type="PROSITE-ProRule" id="PRU00335"/>
    </source>
</evidence>
<dbReference type="Pfam" id="PF13305">
    <property type="entry name" value="TetR_C_33"/>
    <property type="match status" value="1"/>
</dbReference>
<gene>
    <name evidence="7" type="ORF">I1A49_45770</name>
</gene>
<evidence type="ECO:0000256" key="5">
    <source>
        <dbReference type="SAM" id="MobiDB-lite"/>
    </source>
</evidence>
<dbReference type="PANTHER" id="PTHR30055:SF243">
    <property type="entry name" value="HTH-TYPE TRANSCRIPTIONAL REGULATOR RV1816"/>
    <property type="match status" value="1"/>
</dbReference>
<name>A0ABX6WIK1_STRMQ</name>
<evidence type="ECO:0000256" key="3">
    <source>
        <dbReference type="ARBA" id="ARBA00023163"/>
    </source>
</evidence>
<dbReference type="Gene3D" id="1.10.357.10">
    <property type="entry name" value="Tetracycline Repressor, domain 2"/>
    <property type="match status" value="1"/>
</dbReference>
<dbReference type="EMBL" id="CP065050">
    <property type="protein sequence ID" value="QPI61259.1"/>
    <property type="molecule type" value="Genomic_DNA"/>
</dbReference>
<evidence type="ECO:0000256" key="1">
    <source>
        <dbReference type="ARBA" id="ARBA00023015"/>
    </source>
</evidence>
<accession>A0ABX6WIK1</accession>
<dbReference type="InterPro" id="IPR036271">
    <property type="entry name" value="Tet_transcr_reg_TetR-rel_C_sf"/>
</dbReference>
<feature type="domain" description="HTH tetR-type" evidence="6">
    <location>
        <begin position="19"/>
        <end position="79"/>
    </location>
</feature>
<feature type="region of interest" description="Disordered" evidence="5">
    <location>
        <begin position="238"/>
        <end position="265"/>
    </location>
</feature>
<dbReference type="PRINTS" id="PR00455">
    <property type="entry name" value="HTHTETR"/>
</dbReference>
<dbReference type="InterPro" id="IPR025996">
    <property type="entry name" value="MT1864/Rv1816-like_C"/>
</dbReference>
<dbReference type="InterPro" id="IPR001647">
    <property type="entry name" value="HTH_TetR"/>
</dbReference>
<dbReference type="Pfam" id="PF00440">
    <property type="entry name" value="TetR_N"/>
    <property type="match status" value="1"/>
</dbReference>
<keyword evidence="2 4" id="KW-0238">DNA-binding</keyword>
<keyword evidence="3" id="KW-0804">Transcription</keyword>
<dbReference type="SUPFAM" id="SSF48498">
    <property type="entry name" value="Tetracyclin repressor-like, C-terminal domain"/>
    <property type="match status" value="1"/>
</dbReference>
<dbReference type="InterPro" id="IPR009057">
    <property type="entry name" value="Homeodomain-like_sf"/>
</dbReference>
<keyword evidence="1" id="KW-0805">Transcription regulation</keyword>
<dbReference type="SUPFAM" id="SSF46689">
    <property type="entry name" value="Homeodomain-like"/>
    <property type="match status" value="1"/>
</dbReference>
<evidence type="ECO:0000313" key="7">
    <source>
        <dbReference type="EMBL" id="QPI61259.1"/>
    </source>
</evidence>
<dbReference type="PROSITE" id="PS50977">
    <property type="entry name" value="HTH_TETR_2"/>
    <property type="match status" value="1"/>
</dbReference>
<reference evidence="7 8" key="1">
    <citation type="submission" date="2020-11" db="EMBL/GenBank/DDBJ databases">
        <title>Complete genome sequence unveiled secondary metabolic potentials in Streptomyces solisilvae HNM0141.</title>
        <authorList>
            <person name="Huang X."/>
        </authorList>
    </citation>
    <scope>NUCLEOTIDE SEQUENCE [LARGE SCALE GENOMIC DNA]</scope>
    <source>
        <strain evidence="7 8">HNM0141</strain>
    </source>
</reference>
<feature type="DNA-binding region" description="H-T-H motif" evidence="4">
    <location>
        <begin position="42"/>
        <end position="61"/>
    </location>
</feature>
<keyword evidence="8" id="KW-1185">Reference proteome</keyword>
<dbReference type="PANTHER" id="PTHR30055">
    <property type="entry name" value="HTH-TYPE TRANSCRIPTIONAL REGULATOR RUTR"/>
    <property type="match status" value="1"/>
</dbReference>
<dbReference type="Proteomes" id="UP000663421">
    <property type="component" value="Chromosome"/>
</dbReference>
<feature type="compositionally biased region" description="Basic and acidic residues" evidence="5">
    <location>
        <begin position="249"/>
        <end position="265"/>
    </location>
</feature>
<proteinExistence type="predicted"/>
<evidence type="ECO:0000313" key="8">
    <source>
        <dbReference type="Proteomes" id="UP000663421"/>
    </source>
</evidence>
<evidence type="ECO:0000259" key="6">
    <source>
        <dbReference type="PROSITE" id="PS50977"/>
    </source>
</evidence>
<sequence length="265" mass="29061">MPSEEPATAIPSLRQRRRAAAVQEIVNAAEQHITEHGPGALSLRAIAQSLGMTVQALYHYFPSRDALVTALIAKAYEDLADALEEAVASAEDDPAVPRLMVVAESYRRWAVEHPELFQLLYGAPLRHYAAPAEGPTTQAVRRISGLFERALFDGYTAEQFAAADMPELSADFRKFTEGLTPDGRGELPASATALFLGAWGRMHGLVSLEVFGHTSFIGIHQEEIFRVEMQSLYQDIRKRLPATGQPPKDAVDKRGTRDRQGPASP</sequence>
<evidence type="ECO:0000256" key="2">
    <source>
        <dbReference type="ARBA" id="ARBA00023125"/>
    </source>
</evidence>
<dbReference type="InterPro" id="IPR050109">
    <property type="entry name" value="HTH-type_TetR-like_transc_reg"/>
</dbReference>